<keyword evidence="2" id="KW-1185">Reference proteome</keyword>
<organism evidence="1 2">
    <name type="scientific">Reticulomyxa filosa</name>
    <dbReference type="NCBI Taxonomy" id="46433"/>
    <lineage>
        <taxon>Eukaryota</taxon>
        <taxon>Sar</taxon>
        <taxon>Rhizaria</taxon>
        <taxon>Retaria</taxon>
        <taxon>Foraminifera</taxon>
        <taxon>Monothalamids</taxon>
        <taxon>Reticulomyxidae</taxon>
        <taxon>Reticulomyxa</taxon>
    </lineage>
</organism>
<sequence>MFEIALIGLGETPEELLHLFDNCNESPQIICSGLRADHFCIPHRTSDLLLHTPINLVNIQRSNTWELFDRQILLSYRKIVGSDELFRIYQESLNQYLNTNLGSWLKTHQLREDISLGIVKQISESLNPMSQAADTFEKERIGISVKDQLYRLPQQIILALSLYHGIKIGHIIDQLNELKRMRAVCDNTVSFLRELIHQVLQWRIQTQMHYKSSHEWLYQPNTHVPSSEIQPYRLNSNEQQQLKQMYSTVWSLYQSAKQWSEQEGNPLFLKSTTINRNELFGQVLVHARFNEMDEAIRCYRTRYCLDPHDIEGLDFEVHAQNQRYILTMGKMNQWKIWNQSLVRNWAVNCIRADLSLEVLEICRDLLVVPEEKTTFLAELEAYGKTNLSNIIDRSQLREAWLIKCQQEMEAYHFEWNKRIQQWKDEKKQQNKYADESVVEWYRGEQSRGAFAAECSIRRCQLFVLLRPAFERVRNQRMDLLKKAERELVMKHRELKVYQSIYQSLDGMNVRVAFRQILMFYQKNKEEDVQKFLSDVLTTLHRIPDRCGETTLWKEEKKRWKTILEKLVEDRAPKGNEPTFNSPLIGGCKPLKNRVAAQLLNENGKFKDNKISSGQRNVIPIKLQSDNLPTIYAKAWPEMPGMSHGTYHSELVCLKCVDGSTIPVLCSEAIHGPTLQEVFEKEPERLNKLDHQHYTELLF</sequence>
<comment type="caution">
    <text evidence="1">The sequence shown here is derived from an EMBL/GenBank/DDBJ whole genome shotgun (WGS) entry which is preliminary data.</text>
</comment>
<name>X6N1Z8_RETFI</name>
<accession>X6N1Z8</accession>
<dbReference type="PANTHER" id="PTHR19959:SF119">
    <property type="entry name" value="FUNGAL LIPASE-LIKE DOMAIN-CONTAINING PROTEIN"/>
    <property type="match status" value="1"/>
</dbReference>
<reference evidence="1 2" key="1">
    <citation type="journal article" date="2013" name="Curr. Biol.">
        <title>The Genome of the Foraminiferan Reticulomyxa filosa.</title>
        <authorList>
            <person name="Glockner G."/>
            <person name="Hulsmann N."/>
            <person name="Schleicher M."/>
            <person name="Noegel A.A."/>
            <person name="Eichinger L."/>
            <person name="Gallinger C."/>
            <person name="Pawlowski J."/>
            <person name="Sierra R."/>
            <person name="Euteneuer U."/>
            <person name="Pillet L."/>
            <person name="Moustafa A."/>
            <person name="Platzer M."/>
            <person name="Groth M."/>
            <person name="Szafranski K."/>
            <person name="Schliwa M."/>
        </authorList>
    </citation>
    <scope>NUCLEOTIDE SEQUENCE [LARGE SCALE GENOMIC DNA]</scope>
</reference>
<dbReference type="OrthoDB" id="10664401at2759"/>
<protein>
    <submittedName>
        <fullName evidence="1">Uncharacterized protein</fullName>
    </submittedName>
</protein>
<proteinExistence type="predicted"/>
<gene>
    <name evidence="1" type="ORF">RFI_17107</name>
</gene>
<dbReference type="EMBL" id="ASPP01012926">
    <property type="protein sequence ID" value="ETO20111.1"/>
    <property type="molecule type" value="Genomic_DNA"/>
</dbReference>
<dbReference type="AlphaFoldDB" id="X6N1Z8"/>
<dbReference type="PANTHER" id="PTHR19959">
    <property type="entry name" value="KINESIN LIGHT CHAIN"/>
    <property type="match status" value="1"/>
</dbReference>
<feature type="non-terminal residue" evidence="1">
    <location>
        <position position="698"/>
    </location>
</feature>
<dbReference type="Proteomes" id="UP000023152">
    <property type="component" value="Unassembled WGS sequence"/>
</dbReference>
<evidence type="ECO:0000313" key="2">
    <source>
        <dbReference type="Proteomes" id="UP000023152"/>
    </source>
</evidence>
<evidence type="ECO:0000313" key="1">
    <source>
        <dbReference type="EMBL" id="ETO20111.1"/>
    </source>
</evidence>